<gene>
    <name evidence="2" type="ORF">LCGC14_1298370</name>
</gene>
<name>A0A0F9KRY9_9ZZZZ</name>
<protein>
    <submittedName>
        <fullName evidence="2">Uncharacterized protein</fullName>
    </submittedName>
</protein>
<reference evidence="2" key="1">
    <citation type="journal article" date="2015" name="Nature">
        <title>Complex archaea that bridge the gap between prokaryotes and eukaryotes.</title>
        <authorList>
            <person name="Spang A."/>
            <person name="Saw J.H."/>
            <person name="Jorgensen S.L."/>
            <person name="Zaremba-Niedzwiedzka K."/>
            <person name="Martijn J."/>
            <person name="Lind A.E."/>
            <person name="van Eijk R."/>
            <person name="Schleper C."/>
            <person name="Guy L."/>
            <person name="Ettema T.J."/>
        </authorList>
    </citation>
    <scope>NUCLEOTIDE SEQUENCE</scope>
</reference>
<organism evidence="2">
    <name type="scientific">marine sediment metagenome</name>
    <dbReference type="NCBI Taxonomy" id="412755"/>
    <lineage>
        <taxon>unclassified sequences</taxon>
        <taxon>metagenomes</taxon>
        <taxon>ecological metagenomes</taxon>
    </lineage>
</organism>
<evidence type="ECO:0000313" key="2">
    <source>
        <dbReference type="EMBL" id="KKM84523.1"/>
    </source>
</evidence>
<evidence type="ECO:0000256" key="1">
    <source>
        <dbReference type="SAM" id="MobiDB-lite"/>
    </source>
</evidence>
<comment type="caution">
    <text evidence="2">The sequence shown here is derived from an EMBL/GenBank/DDBJ whole genome shotgun (WGS) entry which is preliminary data.</text>
</comment>
<sequence length="415" mass="46900">MPKPLTKRRTYQDNGKASTSPQVPGRNSRLPREDTRAEVNELARDSNLIERIQRDIAALGLVGEENNGLLTYIVYSSRKQTGPPSIIIKGPSSSGKDKVQRVPARLIPDDDVYDLMSITPQALYYGEDGWLKNKIMLGGERSHDDNPMQRDKTAAIRQMLSHGYITKATVEEGKAKYIRQDGPIVYSETTTKNSIFKEDANRCFQIETDDSDQLTQRVKAEIAARYKGESATTAEDLEEIIEQHHEFQNSLEPVRVRIPYADALEKFTPDKIEMRRFLEKIFAVIEAVVVLHQHQRTSNKHDWLVATLEDYAVVRPLLLEPMHTALGLGKKYKRYEGIIGELPRGTFTTTAAEEKFPNRMACHRALGALEKAGLLKCLQKGTSHKSARWRWTGTSIGELVLPSVERLRNCVTTAK</sequence>
<proteinExistence type="predicted"/>
<accession>A0A0F9KRY9</accession>
<feature type="region of interest" description="Disordered" evidence="1">
    <location>
        <begin position="1"/>
        <end position="35"/>
    </location>
</feature>
<dbReference type="AlphaFoldDB" id="A0A0F9KRY9"/>
<feature type="compositionally biased region" description="Polar residues" evidence="1">
    <location>
        <begin position="12"/>
        <end position="22"/>
    </location>
</feature>
<dbReference type="EMBL" id="LAZR01007554">
    <property type="protein sequence ID" value="KKM84523.1"/>
    <property type="molecule type" value="Genomic_DNA"/>
</dbReference>